<dbReference type="InterPro" id="IPR024674">
    <property type="entry name" value="HpaB/PvcC/4-BUDH_N"/>
</dbReference>
<keyword evidence="3 6" id="KW-0560">Oxidoreductase</keyword>
<evidence type="ECO:0000313" key="7">
    <source>
        <dbReference type="Proteomes" id="UP001223586"/>
    </source>
</evidence>
<keyword evidence="1" id="KW-0285">Flavoprotein</keyword>
<dbReference type="PANTHER" id="PTHR36117:SF3">
    <property type="entry name" value="4-HYDROXYPHENYLACETATE 3-MONOOXYGENASE-RELATED"/>
    <property type="match status" value="1"/>
</dbReference>
<dbReference type="RefSeq" id="WP_307227596.1">
    <property type="nucleotide sequence ID" value="NZ_JAUSTT010000005.1"/>
</dbReference>
<protein>
    <submittedName>
        <fullName evidence="6">4-hydroxyphenylacetate 3-monooxygenase</fullName>
        <ecNumber evidence="6">1.14.14.9</ecNumber>
    </submittedName>
</protein>
<organism evidence="6 7">
    <name type="scientific">Bacillus chungangensis</name>
    <dbReference type="NCBI Taxonomy" id="587633"/>
    <lineage>
        <taxon>Bacteria</taxon>
        <taxon>Bacillati</taxon>
        <taxon>Bacillota</taxon>
        <taxon>Bacilli</taxon>
        <taxon>Bacillales</taxon>
        <taxon>Bacillaceae</taxon>
        <taxon>Bacillus</taxon>
    </lineage>
</organism>
<dbReference type="Gene3D" id="1.20.140.10">
    <property type="entry name" value="Butyryl-CoA Dehydrogenase, subunit A, domain 3"/>
    <property type="match status" value="1"/>
</dbReference>
<evidence type="ECO:0000259" key="5">
    <source>
        <dbReference type="Pfam" id="PF11794"/>
    </source>
</evidence>
<dbReference type="Pfam" id="PF03241">
    <property type="entry name" value="HpaB"/>
    <property type="match status" value="1"/>
</dbReference>
<accession>A0ABT9WQ37</accession>
<proteinExistence type="predicted"/>
<dbReference type="GO" id="GO:0052881">
    <property type="term" value="F:4-hydroxyphenylacetate 3-monooxygenase activity"/>
    <property type="evidence" value="ECO:0007669"/>
    <property type="project" value="UniProtKB-EC"/>
</dbReference>
<dbReference type="SUPFAM" id="SSF47203">
    <property type="entry name" value="Acyl-CoA dehydrogenase C-terminal domain-like"/>
    <property type="match status" value="1"/>
</dbReference>
<gene>
    <name evidence="6" type="ORF">J2S08_001183</name>
</gene>
<dbReference type="InterPro" id="IPR046373">
    <property type="entry name" value="Acyl-CoA_Oxase/DH_mid-dom_sf"/>
</dbReference>
<evidence type="ECO:0000313" key="6">
    <source>
        <dbReference type="EMBL" id="MDQ0175349.1"/>
    </source>
</evidence>
<keyword evidence="7" id="KW-1185">Reference proteome</keyword>
<dbReference type="Proteomes" id="UP001223586">
    <property type="component" value="Unassembled WGS sequence"/>
</dbReference>
<dbReference type="InterPro" id="IPR004925">
    <property type="entry name" value="HpaB/PvcC/4-BUDH"/>
</dbReference>
<evidence type="ECO:0000256" key="1">
    <source>
        <dbReference type="ARBA" id="ARBA00022630"/>
    </source>
</evidence>
<dbReference type="SUPFAM" id="SSF56645">
    <property type="entry name" value="Acyl-CoA dehydrogenase NM domain-like"/>
    <property type="match status" value="1"/>
</dbReference>
<dbReference type="Gene3D" id="2.40.110.10">
    <property type="entry name" value="Butyryl-CoA Dehydrogenase, subunit A, domain 2"/>
    <property type="match status" value="1"/>
</dbReference>
<evidence type="ECO:0000256" key="2">
    <source>
        <dbReference type="ARBA" id="ARBA00022827"/>
    </source>
</evidence>
<dbReference type="InterPro" id="IPR024719">
    <property type="entry name" value="HpaB/PvcC/4-BUDH_C"/>
</dbReference>
<dbReference type="EMBL" id="JAUSTT010000005">
    <property type="protein sequence ID" value="MDQ0175349.1"/>
    <property type="molecule type" value="Genomic_DNA"/>
</dbReference>
<dbReference type="InterPro" id="IPR012687">
    <property type="entry name" value="HpaB_Deino-type"/>
</dbReference>
<dbReference type="InterPro" id="IPR009100">
    <property type="entry name" value="AcylCoA_DH/oxidase_NM_dom_sf"/>
</dbReference>
<reference evidence="6 7" key="1">
    <citation type="submission" date="2023-07" db="EMBL/GenBank/DDBJ databases">
        <title>Genomic Encyclopedia of Type Strains, Phase IV (KMG-IV): sequencing the most valuable type-strain genomes for metagenomic binning, comparative biology and taxonomic classification.</title>
        <authorList>
            <person name="Goeker M."/>
        </authorList>
    </citation>
    <scope>NUCLEOTIDE SEQUENCE [LARGE SCALE GENOMIC DNA]</scope>
    <source>
        <strain evidence="6 7">DSM 23837</strain>
    </source>
</reference>
<dbReference type="PIRSF" id="PIRSF000331">
    <property type="entry name" value="HpaA_HpaB"/>
    <property type="match status" value="1"/>
</dbReference>
<dbReference type="NCBIfam" id="TIGR02309">
    <property type="entry name" value="HpaB-1"/>
    <property type="match status" value="1"/>
</dbReference>
<feature type="domain" description="HpaB/PvcC/4-BUDH N-terminal" evidence="5">
    <location>
        <begin position="5"/>
        <end position="277"/>
    </location>
</feature>
<sequence length="496" mass="56446">MPARTGKEYIEGIKSRKTEVWIHGEKVDNIPEHPAFKNVVQSVAGLYDLQYEKPDKMLYTSPTSGEKVGLSFIAPKTKEDLFRRREMHSEWAAFSGGMMGRSPDYLNTSIMAFGTASSFFAQSGGGDPRFAKNAENYYEYARENDISLTHTLIHPQVNRSKLTQSEQKDPFLSARITKKTADGIVINGCRLLATLGGITDELVVFPSTVNRTPGNTDDPYAFAFAIPNNTPGLKFLSRESFDYGKNQWDHPLGARFDESDAIISFEDVLVPWERVFVCESTDICNRTYAETNAVVHMTHQVIAKNTVKTEFVLGVVLSIIEAIGIEQFQHVKEKASEIMIILEVMRSHLYRAEHNAKIDKYGNMTPDFEPLNAARNWFPKVYQRMVEIIRILGASGLMALPTQDDFNNEDIGNLVHRYTQGANIDGYDRVQLFRLAWDISISAFGNRQSLYEYYFFGDPVRMSNVYYDMYNKAPYKEMIKTFLERAKSPNKTYTNI</sequence>
<dbReference type="Gene3D" id="1.10.3140.10">
    <property type="entry name" value="4-hydroxybutyryl-coa dehydratase, domain 1"/>
    <property type="match status" value="1"/>
</dbReference>
<keyword evidence="2" id="KW-0274">FAD</keyword>
<dbReference type="InterPro" id="IPR036250">
    <property type="entry name" value="AcylCo_DH-like_C"/>
</dbReference>
<name>A0ABT9WQ37_9BACI</name>
<evidence type="ECO:0000259" key="4">
    <source>
        <dbReference type="Pfam" id="PF03241"/>
    </source>
</evidence>
<feature type="domain" description="HpaB/PvcC/4-BUDH C-terminal" evidence="4">
    <location>
        <begin position="284"/>
        <end position="483"/>
    </location>
</feature>
<comment type="caution">
    <text evidence="6">The sequence shown here is derived from an EMBL/GenBank/DDBJ whole genome shotgun (WGS) entry which is preliminary data.</text>
</comment>
<dbReference type="PANTHER" id="PTHR36117">
    <property type="entry name" value="4-HYDROXYPHENYLACETATE 3-MONOOXYGENASE-RELATED"/>
    <property type="match status" value="1"/>
</dbReference>
<dbReference type="Pfam" id="PF11794">
    <property type="entry name" value="HpaB_N"/>
    <property type="match status" value="1"/>
</dbReference>
<dbReference type="EC" id="1.14.14.9" evidence="6"/>
<evidence type="ECO:0000256" key="3">
    <source>
        <dbReference type="ARBA" id="ARBA00023002"/>
    </source>
</evidence>